<keyword evidence="1" id="KW-0812">Transmembrane</keyword>
<dbReference type="AlphaFoldDB" id="A0A6B9V8H6"/>
<gene>
    <name evidence="2" type="ORF">DS421_19g651850</name>
</gene>
<dbReference type="EMBL" id="CP031001">
    <property type="protein sequence ID" value="QHN77345.1"/>
    <property type="molecule type" value="Genomic_DNA"/>
</dbReference>
<evidence type="ECO:0000313" key="3">
    <source>
        <dbReference type="Proteomes" id="UP000464620"/>
    </source>
</evidence>
<dbReference type="Proteomes" id="UP000464620">
    <property type="component" value="Chromosome B09"/>
</dbReference>
<sequence length="71" mass="8384">MKVHLNYYLDNARVSIGYTLDYMFCILHFAFCILHRSIYTKLVAFYILTVNRYKFSLSIGTSSQSIYTKLI</sequence>
<keyword evidence="1" id="KW-0472">Membrane</keyword>
<keyword evidence="1" id="KW-1133">Transmembrane helix</keyword>
<evidence type="ECO:0000256" key="1">
    <source>
        <dbReference type="SAM" id="Phobius"/>
    </source>
</evidence>
<evidence type="ECO:0000313" key="2">
    <source>
        <dbReference type="EMBL" id="QHN77345.1"/>
    </source>
</evidence>
<name>A0A6B9V8H6_ARAHY</name>
<protein>
    <submittedName>
        <fullName evidence="2">Uncharacterized protein</fullName>
    </submittedName>
</protein>
<accession>A0A6B9V8H6</accession>
<feature type="transmembrane region" description="Helical" evidence="1">
    <location>
        <begin position="15"/>
        <end position="34"/>
    </location>
</feature>
<proteinExistence type="predicted"/>
<organism evidence="2 3">
    <name type="scientific">Arachis hypogaea</name>
    <name type="common">Peanut</name>
    <dbReference type="NCBI Taxonomy" id="3818"/>
    <lineage>
        <taxon>Eukaryota</taxon>
        <taxon>Viridiplantae</taxon>
        <taxon>Streptophyta</taxon>
        <taxon>Embryophyta</taxon>
        <taxon>Tracheophyta</taxon>
        <taxon>Spermatophyta</taxon>
        <taxon>Magnoliopsida</taxon>
        <taxon>eudicotyledons</taxon>
        <taxon>Gunneridae</taxon>
        <taxon>Pentapetalae</taxon>
        <taxon>rosids</taxon>
        <taxon>fabids</taxon>
        <taxon>Fabales</taxon>
        <taxon>Fabaceae</taxon>
        <taxon>Papilionoideae</taxon>
        <taxon>50 kb inversion clade</taxon>
        <taxon>dalbergioids sensu lato</taxon>
        <taxon>Dalbergieae</taxon>
        <taxon>Pterocarpus clade</taxon>
        <taxon>Arachis</taxon>
    </lineage>
</organism>
<reference evidence="2 3" key="1">
    <citation type="submission" date="2020-01" db="EMBL/GenBank/DDBJ databases">
        <title>Genome sequence of Arachis hypogaea, cultivar Shitouqi.</title>
        <authorList>
            <person name="Zhuang W."/>
            <person name="Chen H."/>
            <person name="Varshney R."/>
            <person name="Wang D."/>
            <person name="Ming R."/>
        </authorList>
    </citation>
    <scope>NUCLEOTIDE SEQUENCE [LARGE SCALE GENOMIC DNA]</scope>
    <source>
        <tissue evidence="2">Young leaf</tissue>
    </source>
</reference>